<keyword evidence="2" id="KW-1185">Reference proteome</keyword>
<organism evidence="1 2">
    <name type="scientific">Pseudoneurospora amorphoporcata</name>
    <dbReference type="NCBI Taxonomy" id="241081"/>
    <lineage>
        <taxon>Eukaryota</taxon>
        <taxon>Fungi</taxon>
        <taxon>Dikarya</taxon>
        <taxon>Ascomycota</taxon>
        <taxon>Pezizomycotina</taxon>
        <taxon>Sordariomycetes</taxon>
        <taxon>Sordariomycetidae</taxon>
        <taxon>Sordariales</taxon>
        <taxon>Sordariaceae</taxon>
        <taxon>Pseudoneurospora</taxon>
    </lineage>
</organism>
<evidence type="ECO:0000313" key="1">
    <source>
        <dbReference type="EMBL" id="KAK3955692.1"/>
    </source>
</evidence>
<dbReference type="EMBL" id="MU859073">
    <property type="protein sequence ID" value="KAK3955692.1"/>
    <property type="molecule type" value="Genomic_DNA"/>
</dbReference>
<protein>
    <submittedName>
        <fullName evidence="1">Uncharacterized protein</fullName>
    </submittedName>
</protein>
<comment type="caution">
    <text evidence="1">The sequence shown here is derived from an EMBL/GenBank/DDBJ whole genome shotgun (WGS) entry which is preliminary data.</text>
</comment>
<sequence length="56" mass="6092">MVVPSKSCFCLVIIFGPGRDALVFAGLVVAPDPVENEGYKPISEARITIKARMAQW</sequence>
<accession>A0AAN6P4W7</accession>
<reference evidence="1" key="2">
    <citation type="submission" date="2023-06" db="EMBL/GenBank/DDBJ databases">
        <authorList>
            <consortium name="Lawrence Berkeley National Laboratory"/>
            <person name="Mondo S.J."/>
            <person name="Hensen N."/>
            <person name="Bonometti L."/>
            <person name="Westerberg I."/>
            <person name="Brannstrom I.O."/>
            <person name="Guillou S."/>
            <person name="Cros-Aarteil S."/>
            <person name="Calhoun S."/>
            <person name="Haridas S."/>
            <person name="Kuo A."/>
            <person name="Pangilinan J."/>
            <person name="Riley R."/>
            <person name="Labutti K."/>
            <person name="Andreopoulos B."/>
            <person name="Lipzen A."/>
            <person name="Chen C."/>
            <person name="Yanf M."/>
            <person name="Daum C."/>
            <person name="Ng V."/>
            <person name="Clum A."/>
            <person name="Steindorff A."/>
            <person name="Ohm R."/>
            <person name="Martin F."/>
            <person name="Silar P."/>
            <person name="Natvig D."/>
            <person name="Lalanne C."/>
            <person name="Gautier V."/>
            <person name="Ament-Velasquez S.L."/>
            <person name="Kruys A."/>
            <person name="Hutchinson M.I."/>
            <person name="Powell A.J."/>
            <person name="Barry K."/>
            <person name="Miller A.N."/>
            <person name="Grigoriev I.V."/>
            <person name="Debuchy R."/>
            <person name="Gladieux P."/>
            <person name="Thoren M.H."/>
            <person name="Johannesson H."/>
        </authorList>
    </citation>
    <scope>NUCLEOTIDE SEQUENCE</scope>
    <source>
        <strain evidence="1">CBS 626.80</strain>
    </source>
</reference>
<proteinExistence type="predicted"/>
<gene>
    <name evidence="1" type="ORF">QBC32DRAFT_310811</name>
</gene>
<dbReference type="AlphaFoldDB" id="A0AAN6P4W7"/>
<evidence type="ECO:0000313" key="2">
    <source>
        <dbReference type="Proteomes" id="UP001303222"/>
    </source>
</evidence>
<dbReference type="Proteomes" id="UP001303222">
    <property type="component" value="Unassembled WGS sequence"/>
</dbReference>
<reference evidence="1" key="1">
    <citation type="journal article" date="2023" name="Mol. Phylogenet. Evol.">
        <title>Genome-scale phylogeny and comparative genomics of the fungal order Sordariales.</title>
        <authorList>
            <person name="Hensen N."/>
            <person name="Bonometti L."/>
            <person name="Westerberg I."/>
            <person name="Brannstrom I.O."/>
            <person name="Guillou S."/>
            <person name="Cros-Aarteil S."/>
            <person name="Calhoun S."/>
            <person name="Haridas S."/>
            <person name="Kuo A."/>
            <person name="Mondo S."/>
            <person name="Pangilinan J."/>
            <person name="Riley R."/>
            <person name="LaButti K."/>
            <person name="Andreopoulos B."/>
            <person name="Lipzen A."/>
            <person name="Chen C."/>
            <person name="Yan M."/>
            <person name="Daum C."/>
            <person name="Ng V."/>
            <person name="Clum A."/>
            <person name="Steindorff A."/>
            <person name="Ohm R.A."/>
            <person name="Martin F."/>
            <person name="Silar P."/>
            <person name="Natvig D.O."/>
            <person name="Lalanne C."/>
            <person name="Gautier V."/>
            <person name="Ament-Velasquez S.L."/>
            <person name="Kruys A."/>
            <person name="Hutchinson M.I."/>
            <person name="Powell A.J."/>
            <person name="Barry K."/>
            <person name="Miller A.N."/>
            <person name="Grigoriev I.V."/>
            <person name="Debuchy R."/>
            <person name="Gladieux P."/>
            <person name="Hiltunen Thoren M."/>
            <person name="Johannesson H."/>
        </authorList>
    </citation>
    <scope>NUCLEOTIDE SEQUENCE</scope>
    <source>
        <strain evidence="1">CBS 626.80</strain>
    </source>
</reference>
<name>A0AAN6P4W7_9PEZI</name>